<keyword evidence="2" id="KW-0969">Cilium</keyword>
<feature type="domain" description="Flagellar protein FlgJ N-terminal" evidence="1">
    <location>
        <begin position="78"/>
        <end position="120"/>
    </location>
</feature>
<dbReference type="EMBL" id="WPHG01000001">
    <property type="protein sequence ID" value="MVA95725.1"/>
    <property type="molecule type" value="Genomic_DNA"/>
</dbReference>
<keyword evidence="2" id="KW-0966">Cell projection</keyword>
<evidence type="ECO:0000313" key="2">
    <source>
        <dbReference type="EMBL" id="MVA95725.1"/>
    </source>
</evidence>
<name>A0A844Q915_9HYPH</name>
<evidence type="ECO:0000313" key="3">
    <source>
        <dbReference type="Proteomes" id="UP000463224"/>
    </source>
</evidence>
<accession>A0A844Q915</accession>
<dbReference type="InterPro" id="IPR019301">
    <property type="entry name" value="Flagellar_prot_FlgJ_N"/>
</dbReference>
<proteinExistence type="predicted"/>
<dbReference type="Pfam" id="PF10135">
    <property type="entry name" value="Rod-binding"/>
    <property type="match status" value="1"/>
</dbReference>
<dbReference type="Proteomes" id="UP000463224">
    <property type="component" value="Unassembled WGS sequence"/>
</dbReference>
<comment type="caution">
    <text evidence="2">The sequence shown here is derived from an EMBL/GenBank/DDBJ whole genome shotgun (WGS) entry which is preliminary data.</text>
</comment>
<protein>
    <submittedName>
        <fullName evidence="2">Flagellar biosynthesis protein FlgJ</fullName>
    </submittedName>
</protein>
<gene>
    <name evidence="2" type="ORF">GN330_00470</name>
</gene>
<reference evidence="2 3" key="1">
    <citation type="submission" date="2019-12" db="EMBL/GenBank/DDBJ databases">
        <title>Nitratireductor arenosus sp. nov., Isolated from sea sand, Jeju island, South Korea.</title>
        <authorList>
            <person name="Kim W."/>
        </authorList>
    </citation>
    <scope>NUCLEOTIDE SEQUENCE [LARGE SCALE GENOMIC DNA]</scope>
    <source>
        <strain evidence="2 3">CAU 1489</strain>
    </source>
</reference>
<evidence type="ECO:0000259" key="1">
    <source>
        <dbReference type="Pfam" id="PF10135"/>
    </source>
</evidence>
<dbReference type="AlphaFoldDB" id="A0A844Q915"/>
<keyword evidence="3" id="KW-1185">Reference proteome</keyword>
<organism evidence="2 3">
    <name type="scientific">Nitratireductor arenosus</name>
    <dbReference type="NCBI Taxonomy" id="2682096"/>
    <lineage>
        <taxon>Bacteria</taxon>
        <taxon>Pseudomonadati</taxon>
        <taxon>Pseudomonadota</taxon>
        <taxon>Alphaproteobacteria</taxon>
        <taxon>Hyphomicrobiales</taxon>
        <taxon>Phyllobacteriaceae</taxon>
        <taxon>Nitratireductor</taxon>
    </lineage>
</organism>
<dbReference type="RefSeq" id="WP_156710615.1">
    <property type="nucleotide sequence ID" value="NZ_WPHG01000001.1"/>
</dbReference>
<sequence length="185" mass="19626">MAISPPSDIVLDVARAVDKTDLAAARTRLAAAAKSVVAGFEAGGAQNLRGKPVDGTGAEAPEAFRDFEAMVLQTFMQSMLPADAQNVYGEGLAGEMWKTFLAQELSSEMAKRGGIGIADRVLGDFYMDDDKRVAVAGIASDMQAKRAADTQDLLSVALIDEIQRTIVRSFEDEADPTGLADRSGR</sequence>
<keyword evidence="2" id="KW-0282">Flagellum</keyword>